<feature type="region of interest" description="Disordered" evidence="1">
    <location>
        <begin position="555"/>
        <end position="579"/>
    </location>
</feature>
<dbReference type="SUPFAM" id="SSF46565">
    <property type="entry name" value="Chaperone J-domain"/>
    <property type="match status" value="1"/>
</dbReference>
<feature type="region of interest" description="Disordered" evidence="1">
    <location>
        <begin position="153"/>
        <end position="173"/>
    </location>
</feature>
<proteinExistence type="predicted"/>
<feature type="compositionally biased region" description="Polar residues" evidence="1">
    <location>
        <begin position="1237"/>
        <end position="1259"/>
    </location>
</feature>
<evidence type="ECO:0000313" key="3">
    <source>
        <dbReference type="EMBL" id="KAG6430118.1"/>
    </source>
</evidence>
<gene>
    <name evidence="3" type="ORF">SASPL_108180</name>
</gene>
<reference evidence="3" key="1">
    <citation type="submission" date="2018-01" db="EMBL/GenBank/DDBJ databases">
        <authorList>
            <person name="Mao J.F."/>
        </authorList>
    </citation>
    <scope>NUCLEOTIDE SEQUENCE</scope>
    <source>
        <strain evidence="3">Huo1</strain>
        <tissue evidence="3">Leaf</tissue>
    </source>
</reference>
<feature type="compositionally biased region" description="Basic and acidic residues" evidence="1">
    <location>
        <begin position="41"/>
        <end position="52"/>
    </location>
</feature>
<feature type="region of interest" description="Disordered" evidence="1">
    <location>
        <begin position="591"/>
        <end position="663"/>
    </location>
</feature>
<feature type="compositionally biased region" description="Polar residues" evidence="1">
    <location>
        <begin position="591"/>
        <end position="605"/>
    </location>
</feature>
<dbReference type="PROSITE" id="PS50076">
    <property type="entry name" value="DNAJ_2"/>
    <property type="match status" value="1"/>
</dbReference>
<dbReference type="CDD" id="cd06257">
    <property type="entry name" value="DnaJ"/>
    <property type="match status" value="1"/>
</dbReference>
<dbReference type="PANTHER" id="PTHR45181:SF8">
    <property type="entry name" value="HEAT SHOCK PROTEIN DNAJ WITH TETRATRICOPEPTIDE REPEAT-CONTAINING PROTEIN"/>
    <property type="match status" value="1"/>
</dbReference>
<feature type="region of interest" description="Disordered" evidence="1">
    <location>
        <begin position="41"/>
        <end position="60"/>
    </location>
</feature>
<keyword evidence="4" id="KW-1185">Reference proteome</keyword>
<dbReference type="InterPro" id="IPR018253">
    <property type="entry name" value="DnaJ_domain_CS"/>
</dbReference>
<comment type="caution">
    <text evidence="3">The sequence shown here is derived from an EMBL/GenBank/DDBJ whole genome shotgun (WGS) entry which is preliminary data.</text>
</comment>
<organism evidence="3">
    <name type="scientific">Salvia splendens</name>
    <name type="common">Scarlet sage</name>
    <dbReference type="NCBI Taxonomy" id="180675"/>
    <lineage>
        <taxon>Eukaryota</taxon>
        <taxon>Viridiplantae</taxon>
        <taxon>Streptophyta</taxon>
        <taxon>Embryophyta</taxon>
        <taxon>Tracheophyta</taxon>
        <taxon>Spermatophyta</taxon>
        <taxon>Magnoliopsida</taxon>
        <taxon>eudicotyledons</taxon>
        <taxon>Gunneridae</taxon>
        <taxon>Pentapetalae</taxon>
        <taxon>asterids</taxon>
        <taxon>lamiids</taxon>
        <taxon>Lamiales</taxon>
        <taxon>Lamiaceae</taxon>
        <taxon>Nepetoideae</taxon>
        <taxon>Mentheae</taxon>
        <taxon>Salviinae</taxon>
        <taxon>Salvia</taxon>
        <taxon>Salvia subgen. Calosphace</taxon>
        <taxon>core Calosphace</taxon>
    </lineage>
</organism>
<dbReference type="PRINTS" id="PR00625">
    <property type="entry name" value="JDOMAIN"/>
</dbReference>
<dbReference type="EMBL" id="PNBA02000003">
    <property type="protein sequence ID" value="KAG6430118.1"/>
    <property type="molecule type" value="Genomic_DNA"/>
</dbReference>
<dbReference type="PANTHER" id="PTHR45181">
    <property type="entry name" value="HEAT SHOCK PROTEIN DNAJ WITH TETRATRICOPEPTIDE REPEAT-CONTAINING PROTEIN"/>
    <property type="match status" value="1"/>
</dbReference>
<dbReference type="Pfam" id="PF00226">
    <property type="entry name" value="DnaJ"/>
    <property type="match status" value="1"/>
</dbReference>
<dbReference type="Proteomes" id="UP000298416">
    <property type="component" value="Unassembled WGS sequence"/>
</dbReference>
<dbReference type="SMART" id="SM00028">
    <property type="entry name" value="TPR"/>
    <property type="match status" value="7"/>
</dbReference>
<sequence length="1294" mass="141315">MSPPVIAPQTAFGFAKPDSAQSSESGGNFNFSSASTDAARFDYSKTGADKPRISGRSRPRLMKMRRRKMPDGVKTDLGLNGFSGSGGEKDFEGKLGGAFGINNGSSGSNGGEEKSRGLNENVGRFGNGFGFDVDLNNSLFGFGSGKFTPLVDATKDTMPSNRQSRKSDISSGFDIGSSNFGQKESGSFVFGACKEAPVSNPDLCGQFVFGVGDSACSRDSSFNMKEASDSASQVKLEQQGSHKSRLSSSADEFVKFNAVKFEIGAGRTDKFVGSTIHDIRGKVKLDSSGASEKVSDPVLKFPFNVSDGSSNDRENFVFTENTDFKFNIGLGNKSSGGKVDVPNFRKSGKENAEIGSQSHVNGVFVFGGLKGKQGINSGGTTKPVSEMNELNMGKAEESNIKFQTSGNSGGSFEQGPTYGISNEMKKLNIGDPKVDTTRSGSFSCNSASGADNLFVFGGNQQDSGFVNENCPSMNRNTPDLSRFSQSNSKSTRTYSTSVGMGFNLNSGFQEVPSIDKDKNENIRDKLAGLGSDADCITPDMKFAFSSNNLFPGVDKLGNTKFRSVKGKTSKKRNGKLGQRTFVQQLFPQSQMFKEGSSQQNHTSPGCGSPMDFSPYQDTSASNAPEADTASGLKVDSAANQKNISDDWENPEDGKSNSVCSHSLPAEDGLSAIKHKYKKKYRLRVGLNPTVQGNNSRKENVKLESSGTSNELCEHWRIRGNEAYHAGKLSKAEELYSMGIDSVSRVDTTGYPLKPLLLCYSNRAATRMSLSRMREAIADCTKASELDPDFMKVILRAGNCYLVLGEVEDAIQCYRKCLGAENSICLDRRFTIEAASSLQKAEKVAECMHQSAILLQEGTDDAAGKALGSIEEALSTCRYSERLLQMKGEAMYSLRMYEEVIQLCEQTLDIAMKNLRADLLDNQGDSSHVKLWRWRLQSKSHYSQGRLDVALELIEKQKKVPISSMCGDLSGKSSSALATNIRELLSLKKSGNEAFNSGRYTEAIDNYTIAISKSFESRAFMAVCFCNRAAAYQSLSQIVDAISDCSVAIALDEDYAKAISRRATLHEMIRDYKQALNDSQRLVLLLETQSKSKTQSRSSGSSGVRDLRKARRRLATVEEKAKKDLPLDFYLILGINASDAESEIKKAYRKAALRHHPDKVFARNDAGDDGKLWKECGEKIHNDADRLFKIIGEAYAVLSDSSKRSKYDIDEEIRNNYRDSNRNGSYDEEIRNNRDSNRNGSCGHPSTSYSSPNYNRSWSGRSVTRIHNGRRQGLLVNNGDIDMVHHLGNPEYGGR</sequence>
<dbReference type="PROSITE" id="PS00636">
    <property type="entry name" value="DNAJ_1"/>
    <property type="match status" value="1"/>
</dbReference>
<dbReference type="Gene3D" id="1.25.40.10">
    <property type="entry name" value="Tetratricopeptide repeat domain"/>
    <property type="match status" value="2"/>
</dbReference>
<dbReference type="InterPro" id="IPR019734">
    <property type="entry name" value="TPR_rpt"/>
</dbReference>
<dbReference type="Gene3D" id="1.10.287.110">
    <property type="entry name" value="DnaJ domain"/>
    <property type="match status" value="1"/>
</dbReference>
<dbReference type="InterPro" id="IPR011990">
    <property type="entry name" value="TPR-like_helical_dom_sf"/>
</dbReference>
<accession>A0A8X8YCM3</accession>
<reference evidence="3" key="2">
    <citation type="submission" date="2020-08" db="EMBL/GenBank/DDBJ databases">
        <title>Plant Genome Project.</title>
        <authorList>
            <person name="Zhang R.-G."/>
        </authorList>
    </citation>
    <scope>NUCLEOTIDE SEQUENCE</scope>
    <source>
        <strain evidence="3">Huo1</strain>
        <tissue evidence="3">Leaf</tissue>
    </source>
</reference>
<evidence type="ECO:0000259" key="2">
    <source>
        <dbReference type="PROSITE" id="PS50076"/>
    </source>
</evidence>
<dbReference type="SUPFAM" id="SSF48452">
    <property type="entry name" value="TPR-like"/>
    <property type="match status" value="2"/>
</dbReference>
<dbReference type="InterPro" id="IPR001623">
    <property type="entry name" value="DnaJ_domain"/>
</dbReference>
<feature type="compositionally biased region" description="Basic residues" evidence="1">
    <location>
        <begin position="562"/>
        <end position="574"/>
    </location>
</feature>
<feature type="region of interest" description="Disordered" evidence="1">
    <location>
        <begin position="1"/>
        <end position="34"/>
    </location>
</feature>
<name>A0A8X8YCM3_SALSN</name>
<evidence type="ECO:0000313" key="4">
    <source>
        <dbReference type="Proteomes" id="UP000298416"/>
    </source>
</evidence>
<dbReference type="SMART" id="SM00271">
    <property type="entry name" value="DnaJ"/>
    <property type="match status" value="1"/>
</dbReference>
<dbReference type="InterPro" id="IPR036869">
    <property type="entry name" value="J_dom_sf"/>
</dbReference>
<feature type="domain" description="J" evidence="2">
    <location>
        <begin position="1127"/>
        <end position="1210"/>
    </location>
</feature>
<feature type="compositionally biased region" description="Basic and acidic residues" evidence="1">
    <location>
        <begin position="1227"/>
        <end position="1236"/>
    </location>
</feature>
<feature type="compositionally biased region" description="Low complexity" evidence="1">
    <location>
        <begin position="22"/>
        <end position="34"/>
    </location>
</feature>
<feature type="region of interest" description="Disordered" evidence="1">
    <location>
        <begin position="1216"/>
        <end position="1259"/>
    </location>
</feature>
<evidence type="ECO:0000256" key="1">
    <source>
        <dbReference type="SAM" id="MobiDB-lite"/>
    </source>
</evidence>
<dbReference type="Pfam" id="PF13181">
    <property type="entry name" value="TPR_8"/>
    <property type="match status" value="1"/>
</dbReference>
<protein>
    <recommendedName>
        <fullName evidence="2">J domain-containing protein</fullName>
    </recommendedName>
</protein>